<evidence type="ECO:0008006" key="3">
    <source>
        <dbReference type="Google" id="ProtNLM"/>
    </source>
</evidence>
<keyword evidence="2" id="KW-1185">Reference proteome</keyword>
<organism evidence="1 2">
    <name type="scientific">Micromonospora tarensis</name>
    <dbReference type="NCBI Taxonomy" id="2806100"/>
    <lineage>
        <taxon>Bacteria</taxon>
        <taxon>Bacillati</taxon>
        <taxon>Actinomycetota</taxon>
        <taxon>Actinomycetes</taxon>
        <taxon>Micromonosporales</taxon>
        <taxon>Micromonosporaceae</taxon>
        <taxon>Micromonospora</taxon>
    </lineage>
</organism>
<dbReference type="InterPro" id="IPR025680">
    <property type="entry name" value="DddI"/>
</dbReference>
<evidence type="ECO:0000313" key="1">
    <source>
        <dbReference type="EMBL" id="MBM0274778.1"/>
    </source>
</evidence>
<evidence type="ECO:0000313" key="2">
    <source>
        <dbReference type="Proteomes" id="UP000622245"/>
    </source>
</evidence>
<accession>A0ABS1YBK3</accession>
<reference evidence="1 2" key="1">
    <citation type="submission" date="2021-01" db="EMBL/GenBank/DDBJ databases">
        <title>Draft genome sequence of Micromonospora sp. strain STR1s_6.</title>
        <authorList>
            <person name="Karlyshev A."/>
            <person name="Jawad R."/>
        </authorList>
    </citation>
    <scope>NUCLEOTIDE SEQUENCE [LARGE SCALE GENOMIC DNA]</scope>
    <source>
        <strain evidence="1 2">STR1S-6</strain>
    </source>
</reference>
<protein>
    <recommendedName>
        <fullName evidence="3">Immunity protein Imm1</fullName>
    </recommendedName>
</protein>
<dbReference type="Pfam" id="PF14430">
    <property type="entry name" value="Imm1"/>
    <property type="match status" value="1"/>
</dbReference>
<dbReference type="EMBL" id="JAEVHL010000012">
    <property type="protein sequence ID" value="MBM0274778.1"/>
    <property type="molecule type" value="Genomic_DNA"/>
</dbReference>
<dbReference type="Proteomes" id="UP000622245">
    <property type="component" value="Unassembled WGS sequence"/>
</dbReference>
<sequence>MSIDITWGRGDGAASVTTVAELDATLSSVAQDHPERLPYCVTLVAPSGADFPVMLDICVGHPQRSFVYHVGADGSSAWGYEPDLEAGPPFTFDYAGTPTDAWPERTRVSNASAREAARQFLTSDGQRPSALAWEILD</sequence>
<name>A0ABS1YBK3_9ACTN</name>
<gene>
    <name evidence="1" type="ORF">JM949_04605</name>
</gene>
<proteinExistence type="predicted"/>
<dbReference type="RefSeq" id="WP_203147189.1">
    <property type="nucleotide sequence ID" value="NZ_JAEVHL010000012.1"/>
</dbReference>
<comment type="caution">
    <text evidence="1">The sequence shown here is derived from an EMBL/GenBank/DDBJ whole genome shotgun (WGS) entry which is preliminary data.</text>
</comment>